<evidence type="ECO:0000313" key="3">
    <source>
        <dbReference type="Proteomes" id="UP001054945"/>
    </source>
</evidence>
<sequence>MESFRSEENHQFTKDAFLITLFDMRNQSGRVVSPLLNNKGEKEQPPSKSGKGCNLGMDDQTIILDGSMLDAPRYAFQEPKRSSKRMLNAKCYSSGNI</sequence>
<reference evidence="2 3" key="1">
    <citation type="submission" date="2021-06" db="EMBL/GenBank/DDBJ databases">
        <title>Caerostris extrusa draft genome.</title>
        <authorList>
            <person name="Kono N."/>
            <person name="Arakawa K."/>
        </authorList>
    </citation>
    <scope>NUCLEOTIDE SEQUENCE [LARGE SCALE GENOMIC DNA]</scope>
</reference>
<dbReference type="AlphaFoldDB" id="A0AAV4W8V4"/>
<dbReference type="EMBL" id="BPLR01015853">
    <property type="protein sequence ID" value="GIY79162.1"/>
    <property type="molecule type" value="Genomic_DNA"/>
</dbReference>
<evidence type="ECO:0000313" key="2">
    <source>
        <dbReference type="EMBL" id="GIY79162.1"/>
    </source>
</evidence>
<comment type="caution">
    <text evidence="2">The sequence shown here is derived from an EMBL/GenBank/DDBJ whole genome shotgun (WGS) entry which is preliminary data.</text>
</comment>
<dbReference type="Proteomes" id="UP001054945">
    <property type="component" value="Unassembled WGS sequence"/>
</dbReference>
<proteinExistence type="predicted"/>
<protein>
    <submittedName>
        <fullName evidence="2">Uncharacterized protein</fullName>
    </submittedName>
</protein>
<feature type="region of interest" description="Disordered" evidence="1">
    <location>
        <begin position="35"/>
        <end position="54"/>
    </location>
</feature>
<organism evidence="2 3">
    <name type="scientific">Caerostris extrusa</name>
    <name type="common">Bark spider</name>
    <name type="synonym">Caerostris bankana</name>
    <dbReference type="NCBI Taxonomy" id="172846"/>
    <lineage>
        <taxon>Eukaryota</taxon>
        <taxon>Metazoa</taxon>
        <taxon>Ecdysozoa</taxon>
        <taxon>Arthropoda</taxon>
        <taxon>Chelicerata</taxon>
        <taxon>Arachnida</taxon>
        <taxon>Araneae</taxon>
        <taxon>Araneomorphae</taxon>
        <taxon>Entelegynae</taxon>
        <taxon>Araneoidea</taxon>
        <taxon>Araneidae</taxon>
        <taxon>Caerostris</taxon>
    </lineage>
</organism>
<gene>
    <name evidence="2" type="ORF">CEXT_145661</name>
</gene>
<keyword evidence="3" id="KW-1185">Reference proteome</keyword>
<evidence type="ECO:0000256" key="1">
    <source>
        <dbReference type="SAM" id="MobiDB-lite"/>
    </source>
</evidence>
<name>A0AAV4W8V4_CAEEX</name>
<accession>A0AAV4W8V4</accession>